<dbReference type="PANTHER" id="PTHR33507">
    <property type="entry name" value="INNER MEMBRANE PROTEIN YBBJ"/>
    <property type="match status" value="1"/>
</dbReference>
<evidence type="ECO:0000256" key="4">
    <source>
        <dbReference type="ARBA" id="ARBA00023136"/>
    </source>
</evidence>
<dbReference type="SUPFAM" id="SSF141322">
    <property type="entry name" value="NfeD domain-like"/>
    <property type="match status" value="1"/>
</dbReference>
<dbReference type="Pfam" id="PF01957">
    <property type="entry name" value="NfeD"/>
    <property type="match status" value="1"/>
</dbReference>
<dbReference type="Proteomes" id="UP000196386">
    <property type="component" value="Unassembled WGS sequence"/>
</dbReference>
<dbReference type="InterPro" id="IPR052165">
    <property type="entry name" value="Membrane_assoc_protease"/>
</dbReference>
<reference evidence="8" key="1">
    <citation type="submission" date="2017-04" db="EMBL/GenBank/DDBJ databases">
        <title>Function of individual gut microbiota members based on whole genome sequencing of pure cultures obtained from chicken caecum.</title>
        <authorList>
            <person name="Medvecky M."/>
            <person name="Cejkova D."/>
            <person name="Polansky O."/>
            <person name="Karasova D."/>
            <person name="Kubasova T."/>
            <person name="Cizek A."/>
            <person name="Rychlik I."/>
        </authorList>
    </citation>
    <scope>NUCLEOTIDE SEQUENCE [LARGE SCALE GENOMIC DNA]</scope>
    <source>
        <strain evidence="8">An175</strain>
    </source>
</reference>
<evidence type="ECO:0000256" key="2">
    <source>
        <dbReference type="ARBA" id="ARBA00022692"/>
    </source>
</evidence>
<keyword evidence="4 5" id="KW-0472">Membrane</keyword>
<evidence type="ECO:0000256" key="1">
    <source>
        <dbReference type="ARBA" id="ARBA00004141"/>
    </source>
</evidence>
<feature type="domain" description="NfeD-like C-terminal" evidence="6">
    <location>
        <begin position="140"/>
        <end position="200"/>
    </location>
</feature>
<organism evidence="7 8">
    <name type="scientific">Anaerotruncus colihominis</name>
    <dbReference type="NCBI Taxonomy" id="169435"/>
    <lineage>
        <taxon>Bacteria</taxon>
        <taxon>Bacillati</taxon>
        <taxon>Bacillota</taxon>
        <taxon>Clostridia</taxon>
        <taxon>Eubacteriales</taxon>
        <taxon>Oscillospiraceae</taxon>
        <taxon>Anaerotruncus</taxon>
    </lineage>
</organism>
<dbReference type="AlphaFoldDB" id="A0A1Y4MNF0"/>
<comment type="caution">
    <text evidence="7">The sequence shown here is derived from an EMBL/GenBank/DDBJ whole genome shotgun (WGS) entry which is preliminary data.</text>
</comment>
<protein>
    <recommendedName>
        <fullName evidence="6">NfeD-like C-terminal domain-containing protein</fullName>
    </recommendedName>
</protein>
<keyword evidence="2 5" id="KW-0812">Transmembrane</keyword>
<dbReference type="InterPro" id="IPR002810">
    <property type="entry name" value="NfeD-like_C"/>
</dbReference>
<sequence length="202" mass="21878">MWYNICRANSEAVCGPRPRIARPKCCCNNRFALIAAYTQRIPREPAINQEGRIAGMELNYVPIIWLALGIAFAVAEGLTVQLVSIWFAIGAAVTALVTALIDIPWPTQLLIFVIVAGVLLAATRPLAKKLLFVKKQSTNADSVIGQVGVVLQAIDNDLATGRVKVNGLDWSARSSNADAIAENTRVRVLAIDGVKLIVERCE</sequence>
<dbReference type="Gene3D" id="2.40.50.140">
    <property type="entry name" value="Nucleic acid-binding proteins"/>
    <property type="match status" value="1"/>
</dbReference>
<accession>A0A1Y4MNF0</accession>
<comment type="subcellular location">
    <subcellularLocation>
        <location evidence="1">Membrane</location>
        <topology evidence="1">Multi-pass membrane protein</topology>
    </subcellularLocation>
</comment>
<feature type="transmembrane region" description="Helical" evidence="5">
    <location>
        <begin position="58"/>
        <end position="75"/>
    </location>
</feature>
<evidence type="ECO:0000313" key="7">
    <source>
        <dbReference type="EMBL" id="OUP69121.1"/>
    </source>
</evidence>
<feature type="transmembrane region" description="Helical" evidence="5">
    <location>
        <begin position="107"/>
        <end position="127"/>
    </location>
</feature>
<feature type="transmembrane region" description="Helical" evidence="5">
    <location>
        <begin position="82"/>
        <end position="101"/>
    </location>
</feature>
<gene>
    <name evidence="7" type="ORF">B5F11_10875</name>
</gene>
<dbReference type="EMBL" id="NFKP01000012">
    <property type="protein sequence ID" value="OUP69121.1"/>
    <property type="molecule type" value="Genomic_DNA"/>
</dbReference>
<evidence type="ECO:0000256" key="3">
    <source>
        <dbReference type="ARBA" id="ARBA00022989"/>
    </source>
</evidence>
<evidence type="ECO:0000256" key="5">
    <source>
        <dbReference type="SAM" id="Phobius"/>
    </source>
</evidence>
<evidence type="ECO:0000313" key="8">
    <source>
        <dbReference type="Proteomes" id="UP000196386"/>
    </source>
</evidence>
<proteinExistence type="predicted"/>
<dbReference type="PANTHER" id="PTHR33507:SF3">
    <property type="entry name" value="INNER MEMBRANE PROTEIN YBBJ"/>
    <property type="match status" value="1"/>
</dbReference>
<evidence type="ECO:0000259" key="6">
    <source>
        <dbReference type="Pfam" id="PF01957"/>
    </source>
</evidence>
<keyword evidence="3 5" id="KW-1133">Transmembrane helix</keyword>
<dbReference type="GO" id="GO:0005886">
    <property type="term" value="C:plasma membrane"/>
    <property type="evidence" value="ECO:0007669"/>
    <property type="project" value="TreeGrafter"/>
</dbReference>
<dbReference type="InterPro" id="IPR012340">
    <property type="entry name" value="NA-bd_OB-fold"/>
</dbReference>
<name>A0A1Y4MNF0_9FIRM</name>